<dbReference type="Proteomes" id="UP000502415">
    <property type="component" value="Chromosome"/>
</dbReference>
<accession>A0A7Z2VYB0</accession>
<sequence>MRSSDLMTLLFDAGLPTAGYGFSRQTPAERDALLADLTGRPDAVVTRSPGISLVELEDEQTVYLVTEAGHFAHPSVLRRSVVLKEGRRTVETRGFTVAPGGVMSTWVDQFREQDALMGRR</sequence>
<evidence type="ECO:0000313" key="2">
    <source>
        <dbReference type="Proteomes" id="UP000502415"/>
    </source>
</evidence>
<keyword evidence="2" id="KW-1185">Reference proteome</keyword>
<organism evidence="1 2">
    <name type="scientific">Massilia forsythiae</name>
    <dbReference type="NCBI Taxonomy" id="2728020"/>
    <lineage>
        <taxon>Bacteria</taxon>
        <taxon>Pseudomonadati</taxon>
        <taxon>Pseudomonadota</taxon>
        <taxon>Betaproteobacteria</taxon>
        <taxon>Burkholderiales</taxon>
        <taxon>Oxalobacteraceae</taxon>
        <taxon>Telluria group</taxon>
        <taxon>Massilia</taxon>
    </lineage>
</organism>
<dbReference type="KEGG" id="mfy:HH212_17885"/>
<name>A0A7Z2VYB0_9BURK</name>
<dbReference type="EMBL" id="CP051685">
    <property type="protein sequence ID" value="QJE01666.1"/>
    <property type="molecule type" value="Genomic_DNA"/>
</dbReference>
<proteinExistence type="predicted"/>
<dbReference type="RefSeq" id="WP_170203705.1">
    <property type="nucleotide sequence ID" value="NZ_CP051685.1"/>
</dbReference>
<protein>
    <submittedName>
        <fullName evidence="1">Uncharacterized protein</fullName>
    </submittedName>
</protein>
<gene>
    <name evidence="1" type="ORF">HH212_17885</name>
</gene>
<reference evidence="1 2" key="1">
    <citation type="submission" date="2020-04" db="EMBL/GenBank/DDBJ databases">
        <title>Genome sequencing of novel species.</title>
        <authorList>
            <person name="Heo J."/>
            <person name="Kim S.-J."/>
            <person name="Kim J.-S."/>
            <person name="Hong S.-B."/>
            <person name="Kwon S.-W."/>
        </authorList>
    </citation>
    <scope>NUCLEOTIDE SEQUENCE [LARGE SCALE GENOMIC DNA]</scope>
    <source>
        <strain evidence="1 2">GN2-R2</strain>
    </source>
</reference>
<dbReference type="AlphaFoldDB" id="A0A7Z2VYB0"/>
<evidence type="ECO:0000313" key="1">
    <source>
        <dbReference type="EMBL" id="QJE01666.1"/>
    </source>
</evidence>